<dbReference type="InterPro" id="IPR011004">
    <property type="entry name" value="Trimer_LpxA-like_sf"/>
</dbReference>
<accession>J9DJC3</accession>
<dbReference type="STRING" id="1003232.J9DJC3"/>
<reference evidence="1 2" key="1">
    <citation type="submission" date="2011-08" db="EMBL/GenBank/DDBJ databases">
        <authorList>
            <person name="Liu Z.J."/>
            <person name="Shi F.L."/>
            <person name="Lu J.Q."/>
            <person name="Li M."/>
            <person name="Wang Z.L."/>
        </authorList>
    </citation>
    <scope>NUCLEOTIDE SEQUENCE [LARGE SCALE GENOMIC DNA]</scope>
    <source>
        <strain evidence="1 2">USNM 41457</strain>
    </source>
</reference>
<dbReference type="Proteomes" id="UP000003163">
    <property type="component" value="Unassembled WGS sequence"/>
</dbReference>
<sequence>MKDALWKDNYICTYFEEAFVAKKSDKDYMINLVNKYIFCNEKSYDIDDLCSFFCFFRHRLILRKNKNRFIPKKYISIVMYMENAINKWTYTSKKHVKNFVHKILEKNKLLQYHIPHKNSEFILYRYKKKPECVVAIHRSAILYSYSIYWGKNVVIGKNCQVLGNTYFGSNVTILDNSIIGKNNYIGDGTFIGKKCIIHRNSYIGNYNILTRNVNISVLRFLYKTLNFDMSCKQFPIKICDDFFEDSIFHTVIHDQNFFNDYCSIGKRTLIMPNNIFGINCKVFSWSYIDSKNTFLNGFIINEQSLVVNLGKSTKIISNDAHSRILGAFSQIKSDFVEEKSLKLVDLENQIRILKQTEDFFRFLRLEFPRTDLIIIK</sequence>
<dbReference type="Gene3D" id="2.160.10.10">
    <property type="entry name" value="Hexapeptide repeat proteins"/>
    <property type="match status" value="1"/>
</dbReference>
<comment type="caution">
    <text evidence="1">The sequence shown here is derived from an EMBL/GenBank/DDBJ whole genome shotgun (WGS) entry which is preliminary data.</text>
</comment>
<dbReference type="OrthoDB" id="424572at2759"/>
<evidence type="ECO:0000313" key="1">
    <source>
        <dbReference type="EMBL" id="EJW02710.1"/>
    </source>
</evidence>
<dbReference type="InParanoid" id="J9DJC3"/>
<proteinExistence type="predicted"/>
<dbReference type="HOGENOM" id="CLU_735708_0_0_1"/>
<organism evidence="1 2">
    <name type="scientific">Edhazardia aedis (strain USNM 41457)</name>
    <name type="common">Microsporidian parasite</name>
    <dbReference type="NCBI Taxonomy" id="1003232"/>
    <lineage>
        <taxon>Eukaryota</taxon>
        <taxon>Fungi</taxon>
        <taxon>Fungi incertae sedis</taxon>
        <taxon>Microsporidia</taxon>
        <taxon>Edhazardia</taxon>
    </lineage>
</organism>
<protein>
    <submittedName>
        <fullName evidence="1">Uncharacterized protein</fullName>
    </submittedName>
</protein>
<keyword evidence="2" id="KW-1185">Reference proteome</keyword>
<dbReference type="SUPFAM" id="SSF51161">
    <property type="entry name" value="Trimeric LpxA-like enzymes"/>
    <property type="match status" value="1"/>
</dbReference>
<evidence type="ECO:0000313" key="2">
    <source>
        <dbReference type="Proteomes" id="UP000003163"/>
    </source>
</evidence>
<gene>
    <name evidence="1" type="ORF">EDEG_02894</name>
</gene>
<reference evidence="2" key="2">
    <citation type="submission" date="2015-07" db="EMBL/GenBank/DDBJ databases">
        <title>Contrasting host-pathogen interactions and genome evolution in two generalist and specialist microsporidian pathogens of mosquitoes.</title>
        <authorList>
            <consortium name="The Broad Institute Genomics Platform"/>
            <consortium name="The Broad Institute Genome Sequencing Center for Infectious Disease"/>
            <person name="Cuomo C.A."/>
            <person name="Sanscrainte N.D."/>
            <person name="Goldberg J.M."/>
            <person name="Heiman D."/>
            <person name="Young S."/>
            <person name="Zeng Q."/>
            <person name="Becnel J.J."/>
            <person name="Birren B.W."/>
        </authorList>
    </citation>
    <scope>NUCLEOTIDE SEQUENCE [LARGE SCALE GENOMIC DNA]</scope>
    <source>
        <strain evidence="2">USNM 41457</strain>
    </source>
</reference>
<dbReference type="VEuPathDB" id="MicrosporidiaDB:EDEG_02894"/>
<dbReference type="AlphaFoldDB" id="J9DJC3"/>
<name>J9DJC3_EDHAE</name>
<dbReference type="EMBL" id="AFBI03000059">
    <property type="protein sequence ID" value="EJW02710.1"/>
    <property type="molecule type" value="Genomic_DNA"/>
</dbReference>